<keyword evidence="3" id="KW-1185">Reference proteome</keyword>
<accession>A0A8J2V2L9</accession>
<gene>
    <name evidence="2" type="ORF">GCM10011342_20710</name>
</gene>
<name>A0A8J2V2L9_9PROT</name>
<feature type="chain" id="PRO_5035246133" evidence="1">
    <location>
        <begin position="19"/>
        <end position="874"/>
    </location>
</feature>
<dbReference type="Gene3D" id="2.60.120.430">
    <property type="entry name" value="Galactose-binding lectin"/>
    <property type="match status" value="1"/>
</dbReference>
<dbReference type="RefSeq" id="WP_188158495.1">
    <property type="nucleotide sequence ID" value="NZ_BMGH01000001.1"/>
</dbReference>
<keyword evidence="1" id="KW-0732">Signal</keyword>
<evidence type="ECO:0000313" key="2">
    <source>
        <dbReference type="EMBL" id="GGD11771.1"/>
    </source>
</evidence>
<comment type="caution">
    <text evidence="2">The sequence shown here is derived from an EMBL/GenBank/DDBJ whole genome shotgun (WGS) entry which is preliminary data.</text>
</comment>
<dbReference type="EMBL" id="BMGH01000001">
    <property type="protein sequence ID" value="GGD11771.1"/>
    <property type="molecule type" value="Genomic_DNA"/>
</dbReference>
<organism evidence="2 3">
    <name type="scientific">Aquisalinus flavus</name>
    <dbReference type="NCBI Taxonomy" id="1526572"/>
    <lineage>
        <taxon>Bacteria</taxon>
        <taxon>Pseudomonadati</taxon>
        <taxon>Pseudomonadota</taxon>
        <taxon>Alphaproteobacteria</taxon>
        <taxon>Parvularculales</taxon>
        <taxon>Parvularculaceae</taxon>
        <taxon>Aquisalinus</taxon>
    </lineage>
</organism>
<evidence type="ECO:0000256" key="1">
    <source>
        <dbReference type="SAM" id="SignalP"/>
    </source>
</evidence>
<proteinExistence type="predicted"/>
<evidence type="ECO:0000313" key="3">
    <source>
        <dbReference type="Proteomes" id="UP000613582"/>
    </source>
</evidence>
<reference evidence="2" key="2">
    <citation type="submission" date="2020-09" db="EMBL/GenBank/DDBJ databases">
        <authorList>
            <person name="Sun Q."/>
            <person name="Zhou Y."/>
        </authorList>
    </citation>
    <scope>NUCLEOTIDE SEQUENCE</scope>
    <source>
        <strain evidence="2">CGMCC 1.12921</strain>
    </source>
</reference>
<reference evidence="2" key="1">
    <citation type="journal article" date="2014" name="Int. J. Syst. Evol. Microbiol.">
        <title>Complete genome sequence of Corynebacterium casei LMG S-19264T (=DSM 44701T), isolated from a smear-ripened cheese.</title>
        <authorList>
            <consortium name="US DOE Joint Genome Institute (JGI-PGF)"/>
            <person name="Walter F."/>
            <person name="Albersmeier A."/>
            <person name="Kalinowski J."/>
            <person name="Ruckert C."/>
        </authorList>
    </citation>
    <scope>NUCLEOTIDE SEQUENCE</scope>
    <source>
        <strain evidence="2">CGMCC 1.12921</strain>
    </source>
</reference>
<sequence length="874" mass="97383">MRLSIFLSLAFMPLSAAAQEAPLDFWDEELRLFGTASAGQTVAHGLEQRLASSFENSAVSLDHADHVVGDLSLDYSPADAGLPDRFGFVSSLWGRPWSLADDMALEVWLKATDLASGDAWTVVLVDASGRQASASVPPVSGDWQKVSVPLGQFEAQEGFNWSDVRSVEFSAPVSPKTRINLDGAAFVAGETMIGITDKPLGQRMAEASDSRAARAAHAFRQEAMKVPEGEISLENETRPRPAIQAFAMMMAEVNLEEANQILINELKDSSVLTVWDLAANPLYLRFYYMFSSRAGKYPGRLTPEAEALLLETLWERTITKNDIALTRKSTWWMDGSENHDLNAKASSLVASRIFMNEPAYKDRVLPNYGYGGGYHYGHAGYYGPGIDFKERKGGGRADLSDGQDYTAADHYDAWVAYFNEYFRERAERGFFLEYGSPGYTKHTMGFVDLIYQHSGDDELKERVGDFVTLFWADWAQVSISGIRGGPKTRHHGKVGGPDDKGTADLVSFLLGGPGNPGTWWYWGLVNDYELPPVVWGMILDREGLGDFTYKARGIGEEVNELPRPLGAERAMLTDTDARFLKSTYVTPDYTLGTQMDHPLAVHSHLSITGRWHGMTFAQSPDARIVPVAIPDGPDLRGRAPGEYDTEIMMHTVHDRQTLIVQQSRRWTAIHPEWYPSDPTIYNRDVGVWFGDDWDVRTERNGWIFVQKGNAFGAVRPVLWDEPYERSKPSTGVGNQVFFNKPYDDPTVKLCDDCYSWNDAKTILKLQDGYSPIIIEAGDTEDYASIDDFMADVLDNPLALHKTVVPGFHVLVYTGLNGEEIVLNAGAMSIPTIGGEPISYEYGMTFDSPYMQSQYKSGDITLQYKDYKLQLDFSE</sequence>
<dbReference type="AlphaFoldDB" id="A0A8J2V2L9"/>
<feature type="signal peptide" evidence="1">
    <location>
        <begin position="1"/>
        <end position="18"/>
    </location>
</feature>
<dbReference type="Proteomes" id="UP000613582">
    <property type="component" value="Unassembled WGS sequence"/>
</dbReference>
<protein>
    <submittedName>
        <fullName evidence="2">Uncharacterized protein</fullName>
    </submittedName>
</protein>